<dbReference type="Proteomes" id="UP000621454">
    <property type="component" value="Unassembled WGS sequence"/>
</dbReference>
<accession>A0A916SXA1</accession>
<name>A0A916SXA1_9ACTN</name>
<reference evidence="1" key="1">
    <citation type="journal article" date="2014" name="Int. J. Syst. Evol. Microbiol.">
        <title>Complete genome sequence of Corynebacterium casei LMG S-19264T (=DSM 44701T), isolated from a smear-ripened cheese.</title>
        <authorList>
            <consortium name="US DOE Joint Genome Institute (JGI-PGF)"/>
            <person name="Walter F."/>
            <person name="Albersmeier A."/>
            <person name="Kalinowski J."/>
            <person name="Ruckert C."/>
        </authorList>
    </citation>
    <scope>NUCLEOTIDE SEQUENCE</scope>
    <source>
        <strain evidence="1">CGMCC 1.12827</strain>
    </source>
</reference>
<organism evidence="1 2">
    <name type="scientific">Gordonia jinhuaensis</name>
    <dbReference type="NCBI Taxonomy" id="1517702"/>
    <lineage>
        <taxon>Bacteria</taxon>
        <taxon>Bacillati</taxon>
        <taxon>Actinomycetota</taxon>
        <taxon>Actinomycetes</taxon>
        <taxon>Mycobacteriales</taxon>
        <taxon>Gordoniaceae</taxon>
        <taxon>Gordonia</taxon>
    </lineage>
</organism>
<gene>
    <name evidence="1" type="ORF">GCM10011489_06640</name>
</gene>
<sequence length="133" mass="14346">MSSVMGMNPRALVTALDAAFVAEQQCFSLVLGEQSLPAAECERHTAAVEAGELDDRVTCQPFGHPCAGHHIQICTDENSAVFAAVVHAQAIQRGVFVDRYATVWSCAVTFVADRQGRVPDRETCSSDSHPSRK</sequence>
<comment type="caution">
    <text evidence="1">The sequence shown here is derived from an EMBL/GenBank/DDBJ whole genome shotgun (WGS) entry which is preliminary data.</text>
</comment>
<dbReference type="EMBL" id="BMGC01000003">
    <property type="protein sequence ID" value="GGB21152.1"/>
    <property type="molecule type" value="Genomic_DNA"/>
</dbReference>
<dbReference type="AlphaFoldDB" id="A0A916SXA1"/>
<protein>
    <submittedName>
        <fullName evidence="1">Uncharacterized protein</fullName>
    </submittedName>
</protein>
<evidence type="ECO:0000313" key="2">
    <source>
        <dbReference type="Proteomes" id="UP000621454"/>
    </source>
</evidence>
<evidence type="ECO:0000313" key="1">
    <source>
        <dbReference type="EMBL" id="GGB21152.1"/>
    </source>
</evidence>
<proteinExistence type="predicted"/>
<keyword evidence="2" id="KW-1185">Reference proteome</keyword>
<reference evidence="1" key="2">
    <citation type="submission" date="2020-09" db="EMBL/GenBank/DDBJ databases">
        <authorList>
            <person name="Sun Q."/>
            <person name="Zhou Y."/>
        </authorList>
    </citation>
    <scope>NUCLEOTIDE SEQUENCE</scope>
    <source>
        <strain evidence="1">CGMCC 1.12827</strain>
    </source>
</reference>